<evidence type="ECO:0000313" key="1">
    <source>
        <dbReference type="EMBL" id="SCG80975.1"/>
    </source>
</evidence>
<protein>
    <submittedName>
        <fullName evidence="1">Uncharacterized protein</fullName>
    </submittedName>
</protein>
<keyword evidence="2" id="KW-1185">Reference proteome</keyword>
<accession>A0A109IF48</accession>
<evidence type="ECO:0000313" key="2">
    <source>
        <dbReference type="Proteomes" id="UP000198226"/>
    </source>
</evidence>
<organism evidence="1 2">
    <name type="scientific">Micromonospora rifamycinica</name>
    <dbReference type="NCBI Taxonomy" id="291594"/>
    <lineage>
        <taxon>Bacteria</taxon>
        <taxon>Bacillati</taxon>
        <taxon>Actinomycetota</taxon>
        <taxon>Actinomycetes</taxon>
        <taxon>Micromonosporales</taxon>
        <taxon>Micromonosporaceae</taxon>
        <taxon>Micromonospora</taxon>
    </lineage>
</organism>
<sequence length="68" mass="7373">MSDREFYCDTCESVQLFEVPPCPDGHGTDCPELACTGCGAAVLIATFAFQPTRLADRRRRSPAGRHAA</sequence>
<name>A0A109IF48_9ACTN</name>
<proteinExistence type="predicted"/>
<reference evidence="2" key="1">
    <citation type="submission" date="2016-06" db="EMBL/GenBank/DDBJ databases">
        <authorList>
            <person name="Varghese N."/>
            <person name="Submissions Spin"/>
        </authorList>
    </citation>
    <scope>NUCLEOTIDE SEQUENCE [LARGE SCALE GENOMIC DNA]</scope>
    <source>
        <strain evidence="2">DSM 44983</strain>
    </source>
</reference>
<dbReference type="EMBL" id="LT607752">
    <property type="protein sequence ID" value="SCG80975.1"/>
    <property type="molecule type" value="Genomic_DNA"/>
</dbReference>
<dbReference type="OrthoDB" id="3831322at2"/>
<dbReference type="AlphaFoldDB" id="A0A109IF48"/>
<gene>
    <name evidence="1" type="ORF">GA0070623_5345</name>
</gene>
<dbReference type="RefSeq" id="WP_067315638.1">
    <property type="nucleotide sequence ID" value="NZ_LRMV01000299.1"/>
</dbReference>
<dbReference type="Proteomes" id="UP000198226">
    <property type="component" value="Chromosome I"/>
</dbReference>